<dbReference type="GO" id="GO:0005096">
    <property type="term" value="F:GTPase activator activity"/>
    <property type="evidence" value="ECO:0007669"/>
    <property type="project" value="UniProtKB-KW"/>
</dbReference>
<dbReference type="FunFam" id="2.30.29.30:FF:000013">
    <property type="entry name" value="Putative TBC1 domain family member 8B"/>
    <property type="match status" value="1"/>
</dbReference>
<dbReference type="Gene3D" id="1.10.8.270">
    <property type="entry name" value="putative rabgap domain of human tbc1 domain family member 14 like domains"/>
    <property type="match status" value="1"/>
</dbReference>
<name>A0A6G1S653_9ACAR</name>
<dbReference type="InterPro" id="IPR004182">
    <property type="entry name" value="GRAM"/>
</dbReference>
<dbReference type="InterPro" id="IPR000195">
    <property type="entry name" value="Rab-GAP-TBC_dom"/>
</dbReference>
<dbReference type="PANTHER" id="PTHR47666:SF1">
    <property type="entry name" value="PROTEIN VASCULAR ASSOCIATED DEATH 1, CHLOROPLASTIC"/>
    <property type="match status" value="1"/>
</dbReference>
<dbReference type="AlphaFoldDB" id="A0A6G1S653"/>
<dbReference type="Pfam" id="PF02893">
    <property type="entry name" value="GRAM"/>
    <property type="match status" value="2"/>
</dbReference>
<feature type="region of interest" description="Disordered" evidence="3">
    <location>
        <begin position="419"/>
        <end position="462"/>
    </location>
</feature>
<evidence type="ECO:0000313" key="5">
    <source>
        <dbReference type="EMBL" id="MDE45858.1"/>
    </source>
</evidence>
<dbReference type="SMART" id="SM00164">
    <property type="entry name" value="TBC"/>
    <property type="match status" value="1"/>
</dbReference>
<dbReference type="InterPro" id="IPR011993">
    <property type="entry name" value="PH-like_dom_sf"/>
</dbReference>
<dbReference type="EMBL" id="GGYP01001087">
    <property type="protein sequence ID" value="MDE45858.1"/>
    <property type="molecule type" value="Transcribed_RNA"/>
</dbReference>
<keyword evidence="1" id="KW-0343">GTPase activation</keyword>
<evidence type="ECO:0000256" key="2">
    <source>
        <dbReference type="ARBA" id="ARBA00022737"/>
    </source>
</evidence>
<sequence length="824" mass="93481">MVWVNPEEVLLTNALWDTERANGYFILQRRKGHGSKGLSSILIGTIDSVLESRPAPFRILYQRANSDVSYTIAASVSHCDIMSNWNWLDKQLKPTLACFDDPNEATNYVKCKIESLVAQNMSQHQAKNVEIGNLPAESFEFRSMSQKLIKLFDLSSDEKLVNYYTCSYWIKRMPHQGMMYLSVNHLAFYSKFLSKEIKILIKWPDITMIERENSIIFSDTITITTKQQVYQFSLFAKTSETYALIEQLTNLAMKQIMNNDDADISPTSSVIKTDLYTLNRDGPKSKTPSYLKRELDARALSETYRRVFRLPSKEKLDGFIPCTLFTPYNKQSVWGKLYLFDDYVCFTSKQNVPNQVTVIIPFRQVTFIEKINNNSSSSLANSVIISTNSKSNFVFSNINDRDVLIKKISELLARTGDYRSQKDRNRSSRLDDLRADGPNTRSSSIFSGGDNTSEEQIDYDSRPEEGCGPAAIGDEDEPIEPWTLQPALNTIFPLPTNPELAARESVKADLWKLHFLDHGTGISTYRTAKARDLVLMGIPEKLRGELWMLYSGAINELETHPGYYDKLCEGSIGLHSIASEEIERDLHRSLPEHPAFQSHLGIGALRRVLNAYAHRNPSIGYCQAMNIVCSVLLLYASEEEAFWLMVALCERLLPDYYNNKVIGALVDQNVLDELVQEYMPELHQKLAPLGVLSMISLSWFLTIFLSVMPFEVALHIVDCFFYDGARVVFQVALAILNANQEALVKVRDDSEAMTILSGYIENIRVTDISNLIKGSYGKYGKIDEEMIEKLRMKHRIRLVPAVYSGDSSNNSNVNNNNEAAINAL</sequence>
<feature type="domain" description="Rab-GAP TBC" evidence="4">
    <location>
        <begin position="537"/>
        <end position="724"/>
    </location>
</feature>
<dbReference type="PROSITE" id="PS50086">
    <property type="entry name" value="TBC_RABGAP"/>
    <property type="match status" value="1"/>
</dbReference>
<evidence type="ECO:0000256" key="1">
    <source>
        <dbReference type="ARBA" id="ARBA00022468"/>
    </source>
</evidence>
<dbReference type="PANTHER" id="PTHR47666">
    <property type="entry name" value="PROTEIN VASCULAR ASSOCIATED DEATH 1, CHLOROPLASTIC"/>
    <property type="match status" value="1"/>
</dbReference>
<keyword evidence="2" id="KW-0677">Repeat</keyword>
<dbReference type="Gene3D" id="2.30.29.30">
    <property type="entry name" value="Pleckstrin-homology domain (PH domain)/Phosphotyrosine-binding domain (PTB)"/>
    <property type="match status" value="2"/>
</dbReference>
<dbReference type="Gene3D" id="1.10.472.80">
    <property type="entry name" value="Ypt/Rab-GAP domain of gyp1p, domain 3"/>
    <property type="match status" value="1"/>
</dbReference>
<evidence type="ECO:0000256" key="3">
    <source>
        <dbReference type="SAM" id="MobiDB-lite"/>
    </source>
</evidence>
<proteinExistence type="predicted"/>
<dbReference type="SUPFAM" id="SSF47923">
    <property type="entry name" value="Ypt/Rab-GAP domain of gyp1p"/>
    <property type="match status" value="2"/>
</dbReference>
<dbReference type="SMART" id="SM00568">
    <property type="entry name" value="GRAM"/>
    <property type="match status" value="2"/>
</dbReference>
<evidence type="ECO:0000259" key="4">
    <source>
        <dbReference type="PROSITE" id="PS50086"/>
    </source>
</evidence>
<protein>
    <submittedName>
        <fullName evidence="5">TBC1 domain family member 9</fullName>
    </submittedName>
</protein>
<gene>
    <name evidence="5" type="primary">Tbc1d9</name>
    <name evidence="5" type="ORF">g.19214</name>
</gene>
<feature type="compositionally biased region" description="Basic and acidic residues" evidence="3">
    <location>
        <begin position="419"/>
        <end position="435"/>
    </location>
</feature>
<reference evidence="5" key="1">
    <citation type="submission" date="2018-10" db="EMBL/GenBank/DDBJ databases">
        <title>Transcriptome assembly of Aceria tosichella (Wheat curl mite) Type 2.</title>
        <authorList>
            <person name="Scully E.D."/>
            <person name="Geib S.M."/>
            <person name="Palmer N.A."/>
            <person name="Gupta A.K."/>
            <person name="Sarath G."/>
            <person name="Tatineni S."/>
        </authorList>
    </citation>
    <scope>NUCLEOTIDE SEQUENCE</scope>
    <source>
        <strain evidence="5">LincolnNE</strain>
    </source>
</reference>
<accession>A0A6G1S653</accession>
<dbReference type="FunFam" id="1.10.8.270:FF:000002">
    <property type="entry name" value="TBC1 domain family member 9B"/>
    <property type="match status" value="1"/>
</dbReference>
<dbReference type="Pfam" id="PF00566">
    <property type="entry name" value="RabGAP-TBC"/>
    <property type="match status" value="1"/>
</dbReference>
<dbReference type="GO" id="GO:0003008">
    <property type="term" value="P:system process"/>
    <property type="evidence" value="ECO:0007669"/>
    <property type="project" value="UniProtKB-ARBA"/>
</dbReference>
<feature type="compositionally biased region" description="Polar residues" evidence="3">
    <location>
        <begin position="439"/>
        <end position="451"/>
    </location>
</feature>
<organism evidence="5">
    <name type="scientific">Aceria tosichella</name>
    <name type="common">wheat curl mite</name>
    <dbReference type="NCBI Taxonomy" id="561515"/>
    <lineage>
        <taxon>Eukaryota</taxon>
        <taxon>Metazoa</taxon>
        <taxon>Ecdysozoa</taxon>
        <taxon>Arthropoda</taxon>
        <taxon>Chelicerata</taxon>
        <taxon>Arachnida</taxon>
        <taxon>Acari</taxon>
        <taxon>Acariformes</taxon>
        <taxon>Trombidiformes</taxon>
        <taxon>Prostigmata</taxon>
        <taxon>Eupodina</taxon>
        <taxon>Eriophyoidea</taxon>
        <taxon>Eriophyidae</taxon>
        <taxon>Eriophyinae</taxon>
        <taxon>Aceriini</taxon>
        <taxon>Aceria</taxon>
    </lineage>
</organism>
<dbReference type="InterPro" id="IPR035969">
    <property type="entry name" value="Rab-GAP_TBC_sf"/>
</dbReference>